<keyword evidence="1" id="KW-0812">Transmembrane</keyword>
<evidence type="ECO:0000256" key="1">
    <source>
        <dbReference type="SAM" id="Phobius"/>
    </source>
</evidence>
<evidence type="ECO:0000313" key="3">
    <source>
        <dbReference type="Proteomes" id="UP001152599"/>
    </source>
</evidence>
<feature type="transmembrane region" description="Helical" evidence="1">
    <location>
        <begin position="47"/>
        <end position="69"/>
    </location>
</feature>
<feature type="transmembrane region" description="Helical" evidence="1">
    <location>
        <begin position="89"/>
        <end position="110"/>
    </location>
</feature>
<keyword evidence="1" id="KW-1133">Transmembrane helix</keyword>
<proteinExistence type="predicted"/>
<feature type="transmembrane region" description="Helical" evidence="1">
    <location>
        <begin position="117"/>
        <end position="136"/>
    </location>
</feature>
<feature type="transmembrane region" description="Helical" evidence="1">
    <location>
        <begin position="15"/>
        <end position="35"/>
    </location>
</feature>
<comment type="caution">
    <text evidence="2">The sequence shown here is derived from an EMBL/GenBank/DDBJ whole genome shotgun (WGS) entry which is preliminary data.</text>
</comment>
<dbReference type="RefSeq" id="WP_304420121.1">
    <property type="nucleotide sequence ID" value="NZ_JANCMU010000001.1"/>
</dbReference>
<reference evidence="2" key="1">
    <citation type="submission" date="2022-07" db="EMBL/GenBank/DDBJ databases">
        <title>Description and genome-wide analysis of Profundicola chukchiensis gen. nov., sp. nov., marine bacteria isolated from bottom sediments of the Chukchi Sea.</title>
        <authorList>
            <person name="Romanenko L."/>
            <person name="Otstavnykh N."/>
            <person name="Kurilenko V."/>
            <person name="Eremeev V."/>
            <person name="Velansky P."/>
            <person name="Mikhailov V."/>
            <person name="Isaeva M."/>
        </authorList>
    </citation>
    <scope>NUCLEOTIDE SEQUENCE</scope>
    <source>
        <strain evidence="2">KMM 9713</strain>
    </source>
</reference>
<gene>
    <name evidence="2" type="ORF">NMK71_03815</name>
</gene>
<accession>A0A9X4MZA1</accession>
<name>A0A9X4MZA1_9FLAO</name>
<dbReference type="Proteomes" id="UP001152599">
    <property type="component" value="Unassembled WGS sequence"/>
</dbReference>
<organism evidence="2 3">
    <name type="scientific">Profundicola chukchiensis</name>
    <dbReference type="NCBI Taxonomy" id="2961959"/>
    <lineage>
        <taxon>Bacteria</taxon>
        <taxon>Pseudomonadati</taxon>
        <taxon>Bacteroidota</taxon>
        <taxon>Flavobacteriia</taxon>
        <taxon>Flavobacteriales</taxon>
        <taxon>Weeksellaceae</taxon>
        <taxon>Profundicola</taxon>
    </lineage>
</organism>
<evidence type="ECO:0008006" key="4">
    <source>
        <dbReference type="Google" id="ProtNLM"/>
    </source>
</evidence>
<dbReference type="AlphaFoldDB" id="A0A9X4MZA1"/>
<evidence type="ECO:0000313" key="2">
    <source>
        <dbReference type="EMBL" id="MDG4945530.1"/>
    </source>
</evidence>
<sequence>MTEVYNFLLQFHSGWAYLVLILTIITLLAAVYHFATKKPLHRNIRKVFFYTVLSFHIQFLIGLVMYILSPKIQAIWESGEAMSNKASRLLAVEHPAMMFTAVILITIANAKLKKSETVTVSPLIFLILALVCFYMIPWTQWMA</sequence>
<dbReference type="EMBL" id="JANCMU010000001">
    <property type="protein sequence ID" value="MDG4945530.1"/>
    <property type="molecule type" value="Genomic_DNA"/>
</dbReference>
<protein>
    <recommendedName>
        <fullName evidence="4">50S ribosomal protein L27</fullName>
    </recommendedName>
</protein>
<keyword evidence="3" id="KW-1185">Reference proteome</keyword>
<keyword evidence="1" id="KW-0472">Membrane</keyword>